<evidence type="ECO:0000259" key="6">
    <source>
        <dbReference type="Pfam" id="PF14512"/>
    </source>
</evidence>
<gene>
    <name evidence="7" type="ORF">EDC19_2052</name>
</gene>
<organism evidence="7 8">
    <name type="scientific">Natranaerovirga hydrolytica</name>
    <dbReference type="NCBI Taxonomy" id="680378"/>
    <lineage>
        <taxon>Bacteria</taxon>
        <taxon>Bacillati</taxon>
        <taxon>Bacillota</taxon>
        <taxon>Clostridia</taxon>
        <taxon>Lachnospirales</taxon>
        <taxon>Natranaerovirgaceae</taxon>
        <taxon>Natranaerovirga</taxon>
    </lineage>
</organism>
<evidence type="ECO:0000256" key="3">
    <source>
        <dbReference type="ARBA" id="ARBA00022630"/>
    </source>
</evidence>
<comment type="cofactor">
    <cofactor evidence="1">
        <name>FMN</name>
        <dbReference type="ChEBI" id="CHEBI:58210"/>
    </cofactor>
</comment>
<comment type="caution">
    <text evidence="7">The sequence shown here is derived from an EMBL/GenBank/DDBJ whole genome shotgun (WGS) entry which is preliminary data.</text>
</comment>
<dbReference type="EMBL" id="SMGQ01000013">
    <property type="protein sequence ID" value="TCK92896.1"/>
    <property type="molecule type" value="Genomic_DNA"/>
</dbReference>
<feature type="domain" description="Putative nitroreductase TM1586" evidence="6">
    <location>
        <begin position="8"/>
        <end position="256"/>
    </location>
</feature>
<proteinExistence type="inferred from homology"/>
<reference evidence="7 8" key="1">
    <citation type="submission" date="2019-03" db="EMBL/GenBank/DDBJ databases">
        <title>Genomic Encyclopedia of Type Strains, Phase IV (KMG-IV): sequencing the most valuable type-strain genomes for metagenomic binning, comparative biology and taxonomic classification.</title>
        <authorList>
            <person name="Goeker M."/>
        </authorList>
    </citation>
    <scope>NUCLEOTIDE SEQUENCE [LARGE SCALE GENOMIC DNA]</scope>
    <source>
        <strain evidence="7 8">DSM 24176</strain>
    </source>
</reference>
<dbReference type="SUPFAM" id="SSF55469">
    <property type="entry name" value="FMN-dependent nitroreductase-like"/>
    <property type="match status" value="1"/>
</dbReference>
<keyword evidence="8" id="KW-1185">Reference proteome</keyword>
<dbReference type="InterPro" id="IPR000415">
    <property type="entry name" value="Nitroreductase-like"/>
</dbReference>
<dbReference type="RefSeq" id="WP_132282746.1">
    <property type="nucleotide sequence ID" value="NZ_SMGQ01000013.1"/>
</dbReference>
<comment type="similarity">
    <text evidence="2">Belongs to the nitroreductase family.</text>
</comment>
<keyword evidence="4" id="KW-0288">FMN</keyword>
<name>A0A4R1MJK0_9FIRM</name>
<dbReference type="Pfam" id="PF14512">
    <property type="entry name" value="TM1586_NiRdase"/>
    <property type="match status" value="1"/>
</dbReference>
<keyword evidence="3" id="KW-0285">Flavoprotein</keyword>
<dbReference type="AlphaFoldDB" id="A0A4R1MJK0"/>
<protein>
    <submittedName>
        <fullName evidence="7">Nitroreductase</fullName>
    </submittedName>
</protein>
<evidence type="ECO:0000256" key="5">
    <source>
        <dbReference type="ARBA" id="ARBA00023002"/>
    </source>
</evidence>
<dbReference type="Gene3D" id="3.40.109.30">
    <property type="entry name" value="putative nitroreductase (tm1586), domain 2"/>
    <property type="match status" value="1"/>
</dbReference>
<keyword evidence="5" id="KW-0560">Oxidoreductase</keyword>
<evidence type="ECO:0000313" key="7">
    <source>
        <dbReference type="EMBL" id="TCK92896.1"/>
    </source>
</evidence>
<dbReference type="InterPro" id="IPR029478">
    <property type="entry name" value="TM1586_NiRdase"/>
</dbReference>
<dbReference type="PANTHER" id="PTHR43673:SF2">
    <property type="entry name" value="NITROREDUCTASE"/>
    <property type="match status" value="1"/>
</dbReference>
<dbReference type="PANTHER" id="PTHR43673">
    <property type="entry name" value="NAD(P)H NITROREDUCTASE YDGI-RELATED"/>
    <property type="match status" value="1"/>
</dbReference>
<evidence type="ECO:0000256" key="1">
    <source>
        <dbReference type="ARBA" id="ARBA00001917"/>
    </source>
</evidence>
<dbReference type="Proteomes" id="UP000294545">
    <property type="component" value="Unassembled WGS sequence"/>
</dbReference>
<evidence type="ECO:0000313" key="8">
    <source>
        <dbReference type="Proteomes" id="UP000294545"/>
    </source>
</evidence>
<evidence type="ECO:0000256" key="2">
    <source>
        <dbReference type="ARBA" id="ARBA00007118"/>
    </source>
</evidence>
<accession>A0A4R1MJK0</accession>
<dbReference type="Gene3D" id="3.40.109.10">
    <property type="entry name" value="NADH Oxidase"/>
    <property type="match status" value="1"/>
</dbReference>
<dbReference type="OrthoDB" id="9814075at2"/>
<evidence type="ECO:0000256" key="4">
    <source>
        <dbReference type="ARBA" id="ARBA00022643"/>
    </source>
</evidence>
<dbReference type="CDD" id="cd02062">
    <property type="entry name" value="Nitro_FMN_reductase"/>
    <property type="match status" value="1"/>
</dbReference>
<sequence>MKIFDDSITAIIKKRKSVRTYDNKSISEKDLELIQGYINNEANITSPLGRKVKFSIMPVNNNKTEKGQKIGTYGFIKNPQGYIVGVIENNEEALVEFGYVFEKLILFLTQIGIGTCWLGGTFNRNTFIEEVLLEEKEIIPCITPIGYEKDKKRILDKTFRSIIKADNRKPWEELFFYDTFHTPLSQNAFEEMAMPLEMVRLSPSASNKQPYRVLISNDKKTFHFYLEKTPNYAGNKMGFDMQRIDMGIGMSHFELTCQEMKIEGRWVKKDPDVSLPNEHYRYVMSWVK</sequence>
<dbReference type="GO" id="GO:0016491">
    <property type="term" value="F:oxidoreductase activity"/>
    <property type="evidence" value="ECO:0007669"/>
    <property type="project" value="UniProtKB-KW"/>
</dbReference>